<dbReference type="VEuPathDB" id="FungiDB:PITG_02350"/>
<dbReference type="Proteomes" id="UP000006643">
    <property type="component" value="Unassembled WGS sequence"/>
</dbReference>
<proteinExistence type="predicted"/>
<dbReference type="InParanoid" id="D0MW39"/>
<dbReference type="KEGG" id="pif:PITG_02350"/>
<keyword evidence="1" id="KW-0732">Signal</keyword>
<evidence type="ECO:0008006" key="4">
    <source>
        <dbReference type="Google" id="ProtNLM"/>
    </source>
</evidence>
<evidence type="ECO:0000256" key="1">
    <source>
        <dbReference type="SAM" id="SignalP"/>
    </source>
</evidence>
<organism evidence="2 3">
    <name type="scientific">Phytophthora infestans (strain T30-4)</name>
    <name type="common">Potato late blight agent</name>
    <dbReference type="NCBI Taxonomy" id="403677"/>
    <lineage>
        <taxon>Eukaryota</taxon>
        <taxon>Sar</taxon>
        <taxon>Stramenopiles</taxon>
        <taxon>Oomycota</taxon>
        <taxon>Peronosporomycetes</taxon>
        <taxon>Peronosporales</taxon>
        <taxon>Peronosporaceae</taxon>
        <taxon>Phytophthora</taxon>
    </lineage>
</organism>
<feature type="signal peptide" evidence="1">
    <location>
        <begin position="1"/>
        <end position="27"/>
    </location>
</feature>
<evidence type="ECO:0000313" key="3">
    <source>
        <dbReference type="Proteomes" id="UP000006643"/>
    </source>
</evidence>
<name>D0MW39_PHYIT</name>
<accession>D0MW39</accession>
<dbReference type="RefSeq" id="XP_002907288.1">
    <property type="nucleotide sequence ID" value="XM_002907242.1"/>
</dbReference>
<gene>
    <name evidence="2" type="ORF">PITG_02350</name>
</gene>
<protein>
    <recommendedName>
        <fullName evidence="4">Secreted protein</fullName>
    </recommendedName>
</protein>
<keyword evidence="3" id="KW-1185">Reference proteome</keyword>
<feature type="chain" id="PRO_5003011447" description="Secreted protein" evidence="1">
    <location>
        <begin position="28"/>
        <end position="127"/>
    </location>
</feature>
<dbReference type="GeneID" id="9469809"/>
<dbReference type="EMBL" id="DS028120">
    <property type="protein sequence ID" value="EEY63852.1"/>
    <property type="molecule type" value="Genomic_DNA"/>
</dbReference>
<dbReference type="HOGENOM" id="CLU_1974870_0_0_1"/>
<evidence type="ECO:0000313" key="2">
    <source>
        <dbReference type="EMBL" id="EEY63852.1"/>
    </source>
</evidence>
<dbReference type="AlphaFoldDB" id="D0MW39"/>
<reference evidence="3" key="1">
    <citation type="journal article" date="2009" name="Nature">
        <title>Genome sequence and analysis of the Irish potato famine pathogen Phytophthora infestans.</title>
        <authorList>
            <consortium name="The Broad Institute Genome Sequencing Platform"/>
            <person name="Haas B.J."/>
            <person name="Kamoun S."/>
            <person name="Zody M.C."/>
            <person name="Jiang R.H."/>
            <person name="Handsaker R.E."/>
            <person name="Cano L.M."/>
            <person name="Grabherr M."/>
            <person name="Kodira C.D."/>
            <person name="Raffaele S."/>
            <person name="Torto-Alalibo T."/>
            <person name="Bozkurt T.O."/>
            <person name="Ah-Fong A.M."/>
            <person name="Alvarado L."/>
            <person name="Anderson V.L."/>
            <person name="Armstrong M.R."/>
            <person name="Avrova A."/>
            <person name="Baxter L."/>
            <person name="Beynon J."/>
            <person name="Boevink P.C."/>
            <person name="Bollmann S.R."/>
            <person name="Bos J.I."/>
            <person name="Bulone V."/>
            <person name="Cai G."/>
            <person name="Cakir C."/>
            <person name="Carrington J.C."/>
            <person name="Chawner M."/>
            <person name="Conti L."/>
            <person name="Costanzo S."/>
            <person name="Ewan R."/>
            <person name="Fahlgren N."/>
            <person name="Fischbach M.A."/>
            <person name="Fugelstad J."/>
            <person name="Gilroy E.M."/>
            <person name="Gnerre S."/>
            <person name="Green P.J."/>
            <person name="Grenville-Briggs L.J."/>
            <person name="Griffith J."/>
            <person name="Grunwald N.J."/>
            <person name="Horn K."/>
            <person name="Horner N.R."/>
            <person name="Hu C.H."/>
            <person name="Huitema E."/>
            <person name="Jeong D.H."/>
            <person name="Jones A.M."/>
            <person name="Jones J.D."/>
            <person name="Jones R.W."/>
            <person name="Karlsson E.K."/>
            <person name="Kunjeti S.G."/>
            <person name="Lamour K."/>
            <person name="Liu Z."/>
            <person name="Ma L."/>
            <person name="Maclean D."/>
            <person name="Chibucos M.C."/>
            <person name="McDonald H."/>
            <person name="McWalters J."/>
            <person name="Meijer H.J."/>
            <person name="Morgan W."/>
            <person name="Morris P.F."/>
            <person name="Munro C.A."/>
            <person name="O'Neill K."/>
            <person name="Ospina-Giraldo M."/>
            <person name="Pinzon A."/>
            <person name="Pritchard L."/>
            <person name="Ramsahoye B."/>
            <person name="Ren Q."/>
            <person name="Restrepo S."/>
            <person name="Roy S."/>
            <person name="Sadanandom A."/>
            <person name="Savidor A."/>
            <person name="Schornack S."/>
            <person name="Schwartz D.C."/>
            <person name="Schumann U.D."/>
            <person name="Schwessinger B."/>
            <person name="Seyer L."/>
            <person name="Sharpe T."/>
            <person name="Silvar C."/>
            <person name="Song J."/>
            <person name="Studholme D.J."/>
            <person name="Sykes S."/>
            <person name="Thines M."/>
            <person name="van de Vondervoort P.J."/>
            <person name="Phuntumart V."/>
            <person name="Wawra S."/>
            <person name="Weide R."/>
            <person name="Win J."/>
            <person name="Young C."/>
            <person name="Zhou S."/>
            <person name="Fry W."/>
            <person name="Meyers B.C."/>
            <person name="van West P."/>
            <person name="Ristaino J."/>
            <person name="Govers F."/>
            <person name="Birch P.R."/>
            <person name="Whisson S.C."/>
            <person name="Judelson H.S."/>
            <person name="Nusbaum C."/>
        </authorList>
    </citation>
    <scope>NUCLEOTIDE SEQUENCE [LARGE SCALE GENOMIC DNA]</scope>
    <source>
        <strain evidence="3">T30-4</strain>
    </source>
</reference>
<sequence length="127" mass="14333">MSAAVLVLVKSFDFWWLILYTPTVLESSSVMYRKSPLVLNTEWRGPDPGGRLTVSPPRSKTTTWLELGSHLVLMSLEPHYRSRIAGPARDYQHNPPNICCVLRRSSLPLAFNVIADTYPIPVARLRA</sequence>